<reference evidence="3 4" key="1">
    <citation type="journal article" date="2018" name="Sci. Rep.">
        <title>Comparative genomics provides insights into the lifestyle and reveals functional heterogeneity of dark septate endophytic fungi.</title>
        <authorList>
            <person name="Knapp D.G."/>
            <person name="Nemeth J.B."/>
            <person name="Barry K."/>
            <person name="Hainaut M."/>
            <person name="Henrissat B."/>
            <person name="Johnson J."/>
            <person name="Kuo A."/>
            <person name="Lim J.H.P."/>
            <person name="Lipzen A."/>
            <person name="Nolan M."/>
            <person name="Ohm R.A."/>
            <person name="Tamas L."/>
            <person name="Grigoriev I.V."/>
            <person name="Spatafora J.W."/>
            <person name="Nagy L.G."/>
            <person name="Kovacs G.M."/>
        </authorList>
    </citation>
    <scope>NUCLEOTIDE SEQUENCE [LARGE SCALE GENOMIC DNA]</scope>
    <source>
        <strain evidence="3 4">DSE2036</strain>
    </source>
</reference>
<keyword evidence="2" id="KW-1133">Transmembrane helix</keyword>
<dbReference type="Pfam" id="PF11374">
    <property type="entry name" value="DUF3176"/>
    <property type="match status" value="1"/>
</dbReference>
<feature type="transmembrane region" description="Helical" evidence="2">
    <location>
        <begin position="67"/>
        <end position="89"/>
    </location>
</feature>
<protein>
    <recommendedName>
        <fullName evidence="5">DUF3176 domain containing protein</fullName>
    </recommendedName>
</protein>
<proteinExistence type="predicted"/>
<feature type="compositionally biased region" description="Basic and acidic residues" evidence="1">
    <location>
        <begin position="12"/>
        <end position="24"/>
    </location>
</feature>
<evidence type="ECO:0000313" key="4">
    <source>
        <dbReference type="Proteomes" id="UP000244855"/>
    </source>
</evidence>
<name>A0A2V1DPX8_9PLEO</name>
<evidence type="ECO:0000256" key="2">
    <source>
        <dbReference type="SAM" id="Phobius"/>
    </source>
</evidence>
<feature type="transmembrane region" description="Helical" evidence="2">
    <location>
        <begin position="101"/>
        <end position="119"/>
    </location>
</feature>
<dbReference type="Proteomes" id="UP000244855">
    <property type="component" value="Unassembled WGS sequence"/>
</dbReference>
<dbReference type="OrthoDB" id="5376804at2759"/>
<organism evidence="3 4">
    <name type="scientific">Periconia macrospinosa</name>
    <dbReference type="NCBI Taxonomy" id="97972"/>
    <lineage>
        <taxon>Eukaryota</taxon>
        <taxon>Fungi</taxon>
        <taxon>Dikarya</taxon>
        <taxon>Ascomycota</taxon>
        <taxon>Pezizomycotina</taxon>
        <taxon>Dothideomycetes</taxon>
        <taxon>Pleosporomycetidae</taxon>
        <taxon>Pleosporales</taxon>
        <taxon>Massarineae</taxon>
        <taxon>Periconiaceae</taxon>
        <taxon>Periconia</taxon>
    </lineage>
</organism>
<accession>A0A2V1DPX8</accession>
<dbReference type="PANTHER" id="PTHR35394:SF5">
    <property type="entry name" value="DUF3176 DOMAIN-CONTAINING PROTEIN"/>
    <property type="match status" value="1"/>
</dbReference>
<feature type="transmembrane region" description="Helical" evidence="2">
    <location>
        <begin position="581"/>
        <end position="601"/>
    </location>
</feature>
<dbReference type="PANTHER" id="PTHR35394">
    <property type="entry name" value="DUF3176 DOMAIN-CONTAINING PROTEIN"/>
    <property type="match status" value="1"/>
</dbReference>
<evidence type="ECO:0000313" key="3">
    <source>
        <dbReference type="EMBL" id="PVI00303.1"/>
    </source>
</evidence>
<dbReference type="InterPro" id="IPR021514">
    <property type="entry name" value="DUF3176"/>
</dbReference>
<dbReference type="AlphaFoldDB" id="A0A2V1DPX8"/>
<evidence type="ECO:0008006" key="5">
    <source>
        <dbReference type="Google" id="ProtNLM"/>
    </source>
</evidence>
<keyword evidence="2" id="KW-0812">Transmembrane</keyword>
<evidence type="ECO:0000256" key="1">
    <source>
        <dbReference type="SAM" id="MobiDB-lite"/>
    </source>
</evidence>
<feature type="region of interest" description="Disordered" evidence="1">
    <location>
        <begin position="1"/>
        <end position="42"/>
    </location>
</feature>
<gene>
    <name evidence="3" type="ORF">DM02DRAFT_396065</name>
</gene>
<dbReference type="EMBL" id="KZ805375">
    <property type="protein sequence ID" value="PVI00303.1"/>
    <property type="molecule type" value="Genomic_DNA"/>
</dbReference>
<sequence length="687" mass="77312">MAPLLRRPARAHGIEQLDRRHHDENEDCSYPPPSGEISDKKQPLDITQKLEKKLAELNASENVFKRWIYELITLAIAVTCMASIVVILSRINGTNLVVRNIGITAFTVLSKITSAALLLPTSEALGQLKWNWFNGKRSKEMWDFEIFDKASRGAWGSMLLLFRTKGRSLAALGALLTLLLIANDTFFQQVIEYPQRWSLERNSTISRIVQYNPENSVEYGSLQEVEIRKADESLRSTMESFFYKNGTQPISAGNSTRPDIPLSCPTSNCTFPEYKSLGVCSKCADITETLEFRCMNATADWIPRVPFSMNANKYIYPNTNMCGFYINATSDSPILMSGYTTAAINTSTIQAPSGQALMLRMIPLEDPIITYQSYWGGSIKFQDVGNKLISTIVVAARDGIESVYQNKTPIAHECILAWCVKTIKSSYQFATYQEEIVSSFMETGNLTSPWTSQDLRLPELNGTDVIYNRNISIKPPNDNDTYGMTNLTHFNVFALFNDVIPSYLTMDNATAKTKYRYRIFRVGPLYRRTEMKPWLPPNSVSHHFERIATALTNQIRSSEAREMVLGSAYEIETFVLVRWEWLSFPFALLLLCIVFLVATMIKTSRGAGKEGPGIWKTSAMPALIYSLPNDAQKQFTSPQSANKNSGDARKLRVKLHPEKGWRVSGHVYSPTTPVIVCASNQPPPGWI</sequence>
<keyword evidence="2" id="KW-0472">Membrane</keyword>
<keyword evidence="4" id="KW-1185">Reference proteome</keyword>